<evidence type="ECO:0000256" key="1">
    <source>
        <dbReference type="SAM" id="MobiDB-lite"/>
    </source>
</evidence>
<organism evidence="3 4">
    <name type="scientific">Rufibacter latericius</name>
    <dbReference type="NCBI Taxonomy" id="2487040"/>
    <lineage>
        <taxon>Bacteria</taxon>
        <taxon>Pseudomonadati</taxon>
        <taxon>Bacteroidota</taxon>
        <taxon>Cytophagia</taxon>
        <taxon>Cytophagales</taxon>
        <taxon>Hymenobacteraceae</taxon>
        <taxon>Rufibacter</taxon>
    </lineage>
</organism>
<feature type="transmembrane region" description="Helical" evidence="2">
    <location>
        <begin position="67"/>
        <end position="90"/>
    </location>
</feature>
<evidence type="ECO:0000313" key="3">
    <source>
        <dbReference type="EMBL" id="RNI25599.1"/>
    </source>
</evidence>
<dbReference type="OrthoDB" id="850482at2"/>
<evidence type="ECO:0000313" key="4">
    <source>
        <dbReference type="Proteomes" id="UP000272117"/>
    </source>
</evidence>
<dbReference type="AlphaFoldDB" id="A0A3M9MJ61"/>
<feature type="transmembrane region" description="Helical" evidence="2">
    <location>
        <begin position="102"/>
        <end position="121"/>
    </location>
</feature>
<gene>
    <name evidence="3" type="ORF">EFB08_12080</name>
</gene>
<evidence type="ECO:0000256" key="2">
    <source>
        <dbReference type="SAM" id="Phobius"/>
    </source>
</evidence>
<feature type="transmembrane region" description="Helical" evidence="2">
    <location>
        <begin position="141"/>
        <end position="164"/>
    </location>
</feature>
<feature type="region of interest" description="Disordered" evidence="1">
    <location>
        <begin position="256"/>
        <end position="280"/>
    </location>
</feature>
<dbReference type="Proteomes" id="UP000272117">
    <property type="component" value="Unassembled WGS sequence"/>
</dbReference>
<keyword evidence="2" id="KW-0812">Transmembrane</keyword>
<comment type="caution">
    <text evidence="3">The sequence shown here is derived from an EMBL/GenBank/DDBJ whole genome shotgun (WGS) entry which is preliminary data.</text>
</comment>
<proteinExistence type="predicted"/>
<keyword evidence="2" id="KW-0472">Membrane</keyword>
<reference evidence="3 4" key="1">
    <citation type="submission" date="2018-11" db="EMBL/GenBank/DDBJ databases">
        <title>Rufibacter latericius sp. nov., isolated from water in Baiyang Lake.</title>
        <authorList>
            <person name="Yang Y."/>
        </authorList>
    </citation>
    <scope>NUCLEOTIDE SEQUENCE [LARGE SCALE GENOMIC DNA]</scope>
    <source>
        <strain evidence="3 4">R-22-1c-1</strain>
    </source>
</reference>
<name>A0A3M9MJ61_9BACT</name>
<feature type="transmembrane region" description="Helical" evidence="2">
    <location>
        <begin position="176"/>
        <end position="200"/>
    </location>
</feature>
<feature type="compositionally biased region" description="Basic residues" evidence="1">
    <location>
        <begin position="270"/>
        <end position="280"/>
    </location>
</feature>
<dbReference type="EMBL" id="RJJD01000008">
    <property type="protein sequence ID" value="RNI25599.1"/>
    <property type="molecule type" value="Genomic_DNA"/>
</dbReference>
<sequence>MEYFYNLKSRAVLTFLLKVFFVLLVLNLLVLSLEFYLENYTSSNLASRYTFKNYVTGMFYFDGEKNIPTYFSTGNFLFSAALLFLISKHVRLGPEPLYHRKWFWLGWLFVWLAIDELFALHEITAKPMRTVLQQLFGQDNLGLLHFAWFVPYGLAILLVGSYFVKFAFSLPKKTLYNFLVSGFIFLAGAVGMEMVSGLIVSSNLMSVYKLVTTLEESLEFIGSIYFIYSLIKYMEGQKSLTNVRLNVSINTPKEREETPTEAITKFSGPKGKKVTSGKAL</sequence>
<feature type="transmembrane region" description="Helical" evidence="2">
    <location>
        <begin position="12"/>
        <end position="37"/>
    </location>
</feature>
<keyword evidence="4" id="KW-1185">Reference proteome</keyword>
<protein>
    <submittedName>
        <fullName evidence="3">Uncharacterized protein</fullName>
    </submittedName>
</protein>
<keyword evidence="2" id="KW-1133">Transmembrane helix</keyword>
<accession>A0A3M9MJ61</accession>
<dbReference type="RefSeq" id="WP_123127230.1">
    <property type="nucleotide sequence ID" value="NZ_RJJD01000008.1"/>
</dbReference>